<evidence type="ECO:0008006" key="3">
    <source>
        <dbReference type="Google" id="ProtNLM"/>
    </source>
</evidence>
<gene>
    <name evidence="1" type="ORF">EV146_107169</name>
</gene>
<comment type="caution">
    <text evidence="1">The sequence shown here is derived from an EMBL/GenBank/DDBJ whole genome shotgun (WGS) entry which is preliminary data.</text>
</comment>
<dbReference type="RefSeq" id="WP_121611471.1">
    <property type="nucleotide sequence ID" value="NZ_CP033044.1"/>
</dbReference>
<protein>
    <recommendedName>
        <fullName evidence="3">Cytosolic protein</fullName>
    </recommendedName>
</protein>
<reference evidence="1 2" key="1">
    <citation type="journal article" date="2015" name="Stand. Genomic Sci.">
        <title>Genomic Encyclopedia of Bacterial and Archaeal Type Strains, Phase III: the genomes of soil and plant-associated and newly described type strains.</title>
        <authorList>
            <person name="Whitman W.B."/>
            <person name="Woyke T."/>
            <person name="Klenk H.P."/>
            <person name="Zhou Y."/>
            <person name="Lilburn T.G."/>
            <person name="Beck B.J."/>
            <person name="De Vos P."/>
            <person name="Vandamme P."/>
            <person name="Eisen J.A."/>
            <person name="Garrity G."/>
            <person name="Hugenholtz P."/>
            <person name="Kyrpides N.C."/>
        </authorList>
    </citation>
    <scope>NUCLEOTIDE SEQUENCE [LARGE SCALE GENOMIC DNA]</scope>
    <source>
        <strain evidence="1 2">CV53</strain>
    </source>
</reference>
<sequence length="134" mass="15333">MSFFRSIATRYRKQCETNETHWDEELRTRYYKANFNQMFQSVEQILQEGQSYKITSVSKDHGEISAEINSGFPIFLIATIITVKPYQTAVDFHLSTERFSITGAGPVLKKEVLRLYEKLGQAHTYIGAGKTGKA</sequence>
<dbReference type="OrthoDB" id="2353056at2"/>
<dbReference type="EMBL" id="SLVV01000007">
    <property type="protein sequence ID" value="TCN24474.1"/>
    <property type="molecule type" value="Genomic_DNA"/>
</dbReference>
<dbReference type="Proteomes" id="UP000295689">
    <property type="component" value="Unassembled WGS sequence"/>
</dbReference>
<evidence type="ECO:0000313" key="2">
    <source>
        <dbReference type="Proteomes" id="UP000295689"/>
    </source>
</evidence>
<dbReference type="AlphaFoldDB" id="A0A4R2BF34"/>
<proteinExistence type="predicted"/>
<keyword evidence="2" id="KW-1185">Reference proteome</keyword>
<accession>A0A4R2BF34</accession>
<evidence type="ECO:0000313" key="1">
    <source>
        <dbReference type="EMBL" id="TCN24474.1"/>
    </source>
</evidence>
<organism evidence="1 2">
    <name type="scientific">Mesobacillus foraminis</name>
    <dbReference type="NCBI Taxonomy" id="279826"/>
    <lineage>
        <taxon>Bacteria</taxon>
        <taxon>Bacillati</taxon>
        <taxon>Bacillota</taxon>
        <taxon>Bacilli</taxon>
        <taxon>Bacillales</taxon>
        <taxon>Bacillaceae</taxon>
        <taxon>Mesobacillus</taxon>
    </lineage>
</organism>
<name>A0A4R2BF34_9BACI</name>